<gene>
    <name evidence="2" type="ORF">G6F51_012105</name>
</gene>
<feature type="region of interest" description="Disordered" evidence="1">
    <location>
        <begin position="193"/>
        <end position="216"/>
    </location>
</feature>
<protein>
    <recommendedName>
        <fullName evidence="4">Reverse transcriptase domain-containing protein</fullName>
    </recommendedName>
</protein>
<accession>A0A9P6XX34</accession>
<dbReference type="Proteomes" id="UP000717996">
    <property type="component" value="Unassembled WGS sequence"/>
</dbReference>
<dbReference type="OrthoDB" id="2284753at2759"/>
<dbReference type="AlphaFoldDB" id="A0A9P6XX34"/>
<dbReference type="InterPro" id="IPR043128">
    <property type="entry name" value="Rev_trsase/Diguanyl_cyclase"/>
</dbReference>
<dbReference type="PANTHER" id="PTHR24559">
    <property type="entry name" value="TRANSPOSON TY3-I GAG-POL POLYPROTEIN"/>
    <property type="match status" value="1"/>
</dbReference>
<evidence type="ECO:0000313" key="3">
    <source>
        <dbReference type="Proteomes" id="UP000717996"/>
    </source>
</evidence>
<dbReference type="InterPro" id="IPR053134">
    <property type="entry name" value="RNA-dir_DNA_polymerase"/>
</dbReference>
<proteinExistence type="predicted"/>
<evidence type="ECO:0000313" key="2">
    <source>
        <dbReference type="EMBL" id="KAG1534424.1"/>
    </source>
</evidence>
<dbReference type="PANTHER" id="PTHR24559:SF444">
    <property type="entry name" value="REVERSE TRANSCRIPTASE DOMAIN-CONTAINING PROTEIN"/>
    <property type="match status" value="1"/>
</dbReference>
<name>A0A9P6XX34_RHIOR</name>
<organism evidence="2 3">
    <name type="scientific">Rhizopus oryzae</name>
    <name type="common">Mucormycosis agent</name>
    <name type="synonym">Rhizopus arrhizus var. delemar</name>
    <dbReference type="NCBI Taxonomy" id="64495"/>
    <lineage>
        <taxon>Eukaryota</taxon>
        <taxon>Fungi</taxon>
        <taxon>Fungi incertae sedis</taxon>
        <taxon>Mucoromycota</taxon>
        <taxon>Mucoromycotina</taxon>
        <taxon>Mucoromycetes</taxon>
        <taxon>Mucorales</taxon>
        <taxon>Mucorineae</taxon>
        <taxon>Rhizopodaceae</taxon>
        <taxon>Rhizopus</taxon>
    </lineage>
</organism>
<sequence length="487" mass="52826">MSAAETVDQYVERFNNLRRLAQIQNRYALTRCFLIGLQADIHKKVIVSLANFCRIANAIHTSAGSSMVNDSTSGRKKTSAFVSGSAARGTPCPRVSKKCCNLHKANNHSNDECHAVKKASSCSSSTRVDVSSSSATCQRNSRNLPSGLGRPCHFCGADNCHPNYPFEPLASSLSSLISSGNDTSVSVGYSATSTAGSSNASSGRKTDAAGPVVPVPDSSDDMDIDVAKVLTVIEAAQACKCIIHHIFSKAPSNTNTLYVPIIIEHIKTWAMTDTDSSFSCASPSFYSALGLVPIHNPGSIKLGHDSSSTEPLLDSNTSIPMSSHCNLPGAIITLDTEPNAFAYRRQPDIAIANRKIMEDQIQTWLDDCVIEPAPSNTCFNNPIFLVGKKDINGLYTKKRAVIDPRMLNQLVKNVDRMPLPLISDLHQCIGSATIFTTFDIRACFHHFLIQESERPKNSFTHPFTGMQYQFRHCPFGLASTDLPYTAV</sequence>
<dbReference type="Gene3D" id="3.30.70.270">
    <property type="match status" value="1"/>
</dbReference>
<dbReference type="Gene3D" id="3.10.10.10">
    <property type="entry name" value="HIV Type 1 Reverse Transcriptase, subunit A, domain 1"/>
    <property type="match status" value="1"/>
</dbReference>
<dbReference type="InterPro" id="IPR043502">
    <property type="entry name" value="DNA/RNA_pol_sf"/>
</dbReference>
<comment type="caution">
    <text evidence="2">The sequence shown here is derived from an EMBL/GenBank/DDBJ whole genome shotgun (WGS) entry which is preliminary data.</text>
</comment>
<evidence type="ECO:0008006" key="4">
    <source>
        <dbReference type="Google" id="ProtNLM"/>
    </source>
</evidence>
<dbReference type="EMBL" id="JAANIT010003281">
    <property type="protein sequence ID" value="KAG1534424.1"/>
    <property type="molecule type" value="Genomic_DNA"/>
</dbReference>
<dbReference type="SUPFAM" id="SSF56672">
    <property type="entry name" value="DNA/RNA polymerases"/>
    <property type="match status" value="1"/>
</dbReference>
<evidence type="ECO:0000256" key="1">
    <source>
        <dbReference type="SAM" id="MobiDB-lite"/>
    </source>
</evidence>
<reference evidence="2" key="1">
    <citation type="journal article" date="2020" name="Microb. Genom.">
        <title>Genetic diversity of clinical and environmental Mucorales isolates obtained from an investigation of mucormycosis cases among solid organ transplant recipients.</title>
        <authorList>
            <person name="Nguyen M.H."/>
            <person name="Kaul D."/>
            <person name="Muto C."/>
            <person name="Cheng S.J."/>
            <person name="Richter R.A."/>
            <person name="Bruno V.M."/>
            <person name="Liu G."/>
            <person name="Beyhan S."/>
            <person name="Sundermann A.J."/>
            <person name="Mounaud S."/>
            <person name="Pasculle A.W."/>
            <person name="Nierman W.C."/>
            <person name="Driscoll E."/>
            <person name="Cumbie R."/>
            <person name="Clancy C.J."/>
            <person name="Dupont C.L."/>
        </authorList>
    </citation>
    <scope>NUCLEOTIDE SEQUENCE</scope>
    <source>
        <strain evidence="2">GL16</strain>
    </source>
</reference>